<dbReference type="PANTHER" id="PTHR31672">
    <property type="entry name" value="BNACNNG10540D PROTEIN"/>
    <property type="match status" value="1"/>
</dbReference>
<dbReference type="InterPro" id="IPR017451">
    <property type="entry name" value="F-box-assoc_interact_dom"/>
</dbReference>
<dbReference type="AlphaFoldDB" id="A0AAD8LAM3"/>
<evidence type="ECO:0008006" key="5">
    <source>
        <dbReference type="Google" id="ProtNLM"/>
    </source>
</evidence>
<dbReference type="Pfam" id="PF00646">
    <property type="entry name" value="F-box"/>
    <property type="match status" value="1"/>
</dbReference>
<feature type="domain" description="F-box" evidence="1">
    <location>
        <begin position="5"/>
        <end position="43"/>
    </location>
</feature>
<accession>A0AAD8LAM3</accession>
<evidence type="ECO:0000313" key="3">
    <source>
        <dbReference type="EMBL" id="KAK1437274.1"/>
    </source>
</evidence>
<evidence type="ECO:0000313" key="4">
    <source>
        <dbReference type="Proteomes" id="UP001229421"/>
    </source>
</evidence>
<dbReference type="Gene3D" id="2.120.10.80">
    <property type="entry name" value="Kelch-type beta propeller"/>
    <property type="match status" value="1"/>
</dbReference>
<reference evidence="3" key="1">
    <citation type="journal article" date="2023" name="bioRxiv">
        <title>Improved chromosome-level genome assembly for marigold (Tagetes erecta).</title>
        <authorList>
            <person name="Jiang F."/>
            <person name="Yuan L."/>
            <person name="Wang S."/>
            <person name="Wang H."/>
            <person name="Xu D."/>
            <person name="Wang A."/>
            <person name="Fan W."/>
        </authorList>
    </citation>
    <scope>NUCLEOTIDE SEQUENCE</scope>
    <source>
        <strain evidence="3">WSJ</strain>
        <tissue evidence="3">Leaf</tissue>
    </source>
</reference>
<dbReference type="Proteomes" id="UP001229421">
    <property type="component" value="Unassembled WGS sequence"/>
</dbReference>
<name>A0AAD8LAM3_TARER</name>
<dbReference type="InterPro" id="IPR050796">
    <property type="entry name" value="SCF_F-box_component"/>
</dbReference>
<dbReference type="InterPro" id="IPR036047">
    <property type="entry name" value="F-box-like_dom_sf"/>
</dbReference>
<dbReference type="EMBL" id="JAUHHV010000001">
    <property type="protein sequence ID" value="KAK1437274.1"/>
    <property type="molecule type" value="Genomic_DNA"/>
</dbReference>
<dbReference type="NCBIfam" id="TIGR01640">
    <property type="entry name" value="F_box_assoc_1"/>
    <property type="match status" value="1"/>
</dbReference>
<proteinExistence type="predicted"/>
<dbReference type="InterPro" id="IPR006527">
    <property type="entry name" value="F-box-assoc_dom_typ1"/>
</dbReference>
<dbReference type="InterPro" id="IPR001810">
    <property type="entry name" value="F-box_dom"/>
</dbReference>
<gene>
    <name evidence="3" type="ORF">QVD17_03064</name>
</gene>
<dbReference type="SUPFAM" id="SSF81383">
    <property type="entry name" value="F-box domain"/>
    <property type="match status" value="1"/>
</dbReference>
<keyword evidence="4" id="KW-1185">Reference proteome</keyword>
<comment type="caution">
    <text evidence="3">The sequence shown here is derived from an EMBL/GenBank/DDBJ whole genome shotgun (WGS) entry which is preliminary data.</text>
</comment>
<dbReference type="InterPro" id="IPR011043">
    <property type="entry name" value="Gal_Oxase/kelch_b-propeller"/>
</dbReference>
<sequence length="356" mass="40427">MLYDHLSEDLFADIFTRLPPKSLLRFQSLSKSSYARIRSRDFIRLHTLRSPNKFIIIHRVKLEEEASSKSIYTIHSEGQLSSYAGITPIDYPLNPFNVVGTCNGIVFVYESYGDAIHLWNPSIRRKETIHELPSTSPTIHGFGFDPVLDDYKILRISKEGTTFVYTMKTRTWREIASPTSQLSDHTPSSQCLFNGALHWVVWCLDHHPCYSYYKYILRFDLSSEVFSTIELPDPRETIAVTVIKGCLSVISLNDNVDDCRIWMRNIAATATATVTATATWSVFLKLNTQAHVTHGDLLFSHDSEGIIVFNPETKTRFKLVRFTDSKSSYIVNMTTCVESLGLLGVETTCDETSGKK</sequence>
<dbReference type="Pfam" id="PF07734">
    <property type="entry name" value="FBA_1"/>
    <property type="match status" value="1"/>
</dbReference>
<dbReference type="SUPFAM" id="SSF50965">
    <property type="entry name" value="Galactose oxidase, central domain"/>
    <property type="match status" value="1"/>
</dbReference>
<dbReference type="InterPro" id="IPR015915">
    <property type="entry name" value="Kelch-typ_b-propeller"/>
</dbReference>
<evidence type="ECO:0000259" key="1">
    <source>
        <dbReference type="Pfam" id="PF00646"/>
    </source>
</evidence>
<protein>
    <recommendedName>
        <fullName evidence="5">F-box domain-containing protein</fullName>
    </recommendedName>
</protein>
<feature type="domain" description="F-box associated beta-propeller type 1" evidence="2">
    <location>
        <begin position="93"/>
        <end position="333"/>
    </location>
</feature>
<organism evidence="3 4">
    <name type="scientific">Tagetes erecta</name>
    <name type="common">African marigold</name>
    <dbReference type="NCBI Taxonomy" id="13708"/>
    <lineage>
        <taxon>Eukaryota</taxon>
        <taxon>Viridiplantae</taxon>
        <taxon>Streptophyta</taxon>
        <taxon>Embryophyta</taxon>
        <taxon>Tracheophyta</taxon>
        <taxon>Spermatophyta</taxon>
        <taxon>Magnoliopsida</taxon>
        <taxon>eudicotyledons</taxon>
        <taxon>Gunneridae</taxon>
        <taxon>Pentapetalae</taxon>
        <taxon>asterids</taxon>
        <taxon>campanulids</taxon>
        <taxon>Asterales</taxon>
        <taxon>Asteraceae</taxon>
        <taxon>Asteroideae</taxon>
        <taxon>Heliantheae alliance</taxon>
        <taxon>Tageteae</taxon>
        <taxon>Tagetes</taxon>
    </lineage>
</organism>
<evidence type="ECO:0000259" key="2">
    <source>
        <dbReference type="Pfam" id="PF07734"/>
    </source>
</evidence>
<dbReference type="PANTHER" id="PTHR31672:SF6">
    <property type="entry name" value="F-BOX DOMAIN-CONTAINING PROTEIN"/>
    <property type="match status" value="1"/>
</dbReference>